<evidence type="ECO:0000256" key="9">
    <source>
        <dbReference type="HAMAP-Rule" id="MF_00082"/>
    </source>
</evidence>
<reference evidence="11 12" key="1">
    <citation type="journal article" date="2021" name="Nat. Commun.">
        <title>Isolation of a member of the candidate phylum Atribacteria reveals a unique cell membrane structure.</title>
        <authorList>
            <person name="Taiki K."/>
            <person name="Nobu M.K."/>
            <person name="Kusada H."/>
            <person name="Meng X.-Y."/>
            <person name="Hosoki N."/>
            <person name="Uematsu K."/>
            <person name="Yoshioka H."/>
            <person name="Kamagata Y."/>
            <person name="Tamaki H."/>
        </authorList>
    </citation>
    <scope>NUCLEOTIDE SEQUENCE [LARGE SCALE GENOMIC DNA]</scope>
    <source>
        <strain evidence="11 12">RT761</strain>
    </source>
</reference>
<feature type="binding site" evidence="9">
    <location>
        <position position="61"/>
    </location>
    <ligand>
        <name>substrate</name>
    </ligand>
</feature>
<feature type="site" description="Transition state stabilizer" evidence="9">
    <location>
        <position position="6"/>
    </location>
</feature>
<dbReference type="FunFam" id="3.40.1160.10:FF:000004">
    <property type="entry name" value="Acetylglutamate kinase"/>
    <property type="match status" value="1"/>
</dbReference>
<dbReference type="GO" id="GO:0005737">
    <property type="term" value="C:cytoplasm"/>
    <property type="evidence" value="ECO:0007669"/>
    <property type="project" value="UniProtKB-SubCell"/>
</dbReference>
<dbReference type="HAMAP" id="MF_00082">
    <property type="entry name" value="ArgB"/>
    <property type="match status" value="1"/>
</dbReference>
<evidence type="ECO:0000256" key="5">
    <source>
        <dbReference type="ARBA" id="ARBA00022741"/>
    </source>
</evidence>
<feature type="site" description="Transition state stabilizer" evidence="9">
    <location>
        <position position="223"/>
    </location>
</feature>
<dbReference type="PRINTS" id="PR00474">
    <property type="entry name" value="GLU5KINASE"/>
</dbReference>
<comment type="pathway">
    <text evidence="1 9">Amino-acid biosynthesis; L-arginine biosynthesis; N(2)-acetyl-L-ornithine from L-glutamate: step 2/4.</text>
</comment>
<dbReference type="InterPro" id="IPR036393">
    <property type="entry name" value="AceGlu_kinase-like_sf"/>
</dbReference>
<evidence type="ECO:0000256" key="4">
    <source>
        <dbReference type="ARBA" id="ARBA00022679"/>
    </source>
</evidence>
<proteinExistence type="inferred from homology"/>
<sequence>MKLVLKFSGKNIDPHKSAFLKPVVELWQKGTKLAFVHGGGPQISKFIEKMGKKPSFVQGLRVTDQEDMDLTEMVLSGLLNKALVGMLSQYGVAACGISGRDANLFIAKKHIINRENQLIDIGRVGDINQVNTQLIETLWNNKILPVVSPISSDGNGKSLNVNADWAAAQLAIALRVEKLLLFTDVPGVLSDPSKPDSLIEILSVNDVPLLIQKGIVTGGMIPKLQMIETVLRGGVEEVFIAEGASLKFVDQLFKGKSIPGTRIIR</sequence>
<dbReference type="InterPro" id="IPR001057">
    <property type="entry name" value="Glu/AcGlu_kinase"/>
</dbReference>
<comment type="similarity">
    <text evidence="9">Belongs to the acetylglutamate kinase family. ArgB subfamily.</text>
</comment>
<dbReference type="RefSeq" id="WP_218110785.1">
    <property type="nucleotide sequence ID" value="NZ_CP065383.1"/>
</dbReference>
<dbReference type="KEGG" id="alam:RT761_01488"/>
<dbReference type="Proteomes" id="UP000594463">
    <property type="component" value="Chromosome"/>
</dbReference>
<keyword evidence="12" id="KW-1185">Reference proteome</keyword>
<dbReference type="PANTHER" id="PTHR23342:SF0">
    <property type="entry name" value="N-ACETYLGLUTAMATE SYNTHASE, MITOCHONDRIAL"/>
    <property type="match status" value="1"/>
</dbReference>
<dbReference type="NCBIfam" id="TIGR00761">
    <property type="entry name" value="argB"/>
    <property type="match status" value="1"/>
</dbReference>
<evidence type="ECO:0000313" key="11">
    <source>
        <dbReference type="EMBL" id="QPM68271.1"/>
    </source>
</evidence>
<dbReference type="GO" id="GO:0003991">
    <property type="term" value="F:acetylglutamate kinase activity"/>
    <property type="evidence" value="ECO:0007669"/>
    <property type="project" value="UniProtKB-UniRule"/>
</dbReference>
<dbReference type="UniPathway" id="UPA00068">
    <property type="reaction ID" value="UER00107"/>
</dbReference>
<gene>
    <name evidence="9 11" type="primary">argB</name>
    <name evidence="11" type="ORF">RT761_01488</name>
</gene>
<dbReference type="EC" id="2.7.2.8" evidence="9"/>
<protein>
    <recommendedName>
        <fullName evidence="9">Acetylglutamate kinase</fullName>
        <ecNumber evidence="9">2.7.2.8</ecNumber>
    </recommendedName>
    <alternativeName>
        <fullName evidence="9">N-acetyl-L-glutamate 5-phosphotransferase</fullName>
    </alternativeName>
    <alternativeName>
        <fullName evidence="9">NAG kinase</fullName>
        <shortName evidence="9">NAGK</shortName>
    </alternativeName>
</protein>
<keyword evidence="7 9" id="KW-0067">ATP-binding</keyword>
<comment type="catalytic activity">
    <reaction evidence="8 9">
        <text>N-acetyl-L-glutamate + ATP = N-acetyl-L-glutamyl 5-phosphate + ADP</text>
        <dbReference type="Rhea" id="RHEA:14629"/>
        <dbReference type="ChEBI" id="CHEBI:30616"/>
        <dbReference type="ChEBI" id="CHEBI:44337"/>
        <dbReference type="ChEBI" id="CHEBI:57936"/>
        <dbReference type="ChEBI" id="CHEBI:456216"/>
        <dbReference type="EC" id="2.7.2.8"/>
    </reaction>
</comment>
<dbReference type="GO" id="GO:0005524">
    <property type="term" value="F:ATP binding"/>
    <property type="evidence" value="ECO:0007669"/>
    <property type="project" value="UniProtKB-UniRule"/>
</dbReference>
<dbReference type="SUPFAM" id="SSF53633">
    <property type="entry name" value="Carbamate kinase-like"/>
    <property type="match status" value="1"/>
</dbReference>
<evidence type="ECO:0000313" key="12">
    <source>
        <dbReference type="Proteomes" id="UP000594463"/>
    </source>
</evidence>
<evidence type="ECO:0000256" key="1">
    <source>
        <dbReference type="ARBA" id="ARBA00004828"/>
    </source>
</evidence>
<evidence type="ECO:0000259" key="10">
    <source>
        <dbReference type="Pfam" id="PF00696"/>
    </source>
</evidence>
<dbReference type="Pfam" id="PF00696">
    <property type="entry name" value="AA_kinase"/>
    <property type="match status" value="1"/>
</dbReference>
<dbReference type="InterPro" id="IPR001048">
    <property type="entry name" value="Asp/Glu/Uridylate_kinase"/>
</dbReference>
<feature type="binding site" evidence="9">
    <location>
        <position position="160"/>
    </location>
    <ligand>
        <name>substrate</name>
    </ligand>
</feature>
<keyword evidence="5 9" id="KW-0547">Nucleotide-binding</keyword>
<dbReference type="Gene3D" id="3.40.1160.10">
    <property type="entry name" value="Acetylglutamate kinase-like"/>
    <property type="match status" value="1"/>
</dbReference>
<evidence type="ECO:0000256" key="2">
    <source>
        <dbReference type="ARBA" id="ARBA00022571"/>
    </source>
</evidence>
<organism evidence="11 12">
    <name type="scientific">Atribacter laminatus</name>
    <dbReference type="NCBI Taxonomy" id="2847778"/>
    <lineage>
        <taxon>Bacteria</taxon>
        <taxon>Pseudomonadati</taxon>
        <taxon>Atribacterota</taxon>
        <taxon>Atribacteria</taxon>
        <taxon>Atribacterales</taxon>
        <taxon>Atribacteraceae</taxon>
        <taxon>Atribacter</taxon>
    </lineage>
</organism>
<comment type="subcellular location">
    <subcellularLocation>
        <location evidence="9">Cytoplasm</location>
    </subcellularLocation>
</comment>
<dbReference type="InterPro" id="IPR004662">
    <property type="entry name" value="AcgluKinase_fam"/>
</dbReference>
<evidence type="ECO:0000256" key="3">
    <source>
        <dbReference type="ARBA" id="ARBA00022605"/>
    </source>
</evidence>
<keyword evidence="6 9" id="KW-0418">Kinase</keyword>
<feature type="binding site" evidence="9">
    <location>
        <begin position="39"/>
        <end position="40"/>
    </location>
    <ligand>
        <name>substrate</name>
    </ligand>
</feature>
<name>A0A7T1ALT2_ATRLM</name>
<keyword evidence="3 9" id="KW-0028">Amino-acid biosynthesis</keyword>
<evidence type="ECO:0000256" key="6">
    <source>
        <dbReference type="ARBA" id="ARBA00022777"/>
    </source>
</evidence>
<keyword evidence="4 9" id="KW-0808">Transferase</keyword>
<accession>A0A7T1ALT2</accession>
<dbReference type="AlphaFoldDB" id="A0A7T1ALT2"/>
<dbReference type="EMBL" id="CP065383">
    <property type="protein sequence ID" value="QPM68271.1"/>
    <property type="molecule type" value="Genomic_DNA"/>
</dbReference>
<evidence type="ECO:0000256" key="8">
    <source>
        <dbReference type="ARBA" id="ARBA00048141"/>
    </source>
</evidence>
<dbReference type="InterPro" id="IPR037528">
    <property type="entry name" value="ArgB"/>
</dbReference>
<keyword evidence="2 9" id="KW-0055">Arginine biosynthesis</keyword>
<dbReference type="PANTHER" id="PTHR23342">
    <property type="entry name" value="N-ACETYLGLUTAMATE SYNTHASE"/>
    <property type="match status" value="1"/>
</dbReference>
<keyword evidence="9" id="KW-0963">Cytoplasm</keyword>
<dbReference type="PIRSF" id="PIRSF000728">
    <property type="entry name" value="NAGK"/>
    <property type="match status" value="1"/>
</dbReference>
<feature type="domain" description="Aspartate/glutamate/uridylate kinase" evidence="10">
    <location>
        <begin position="1"/>
        <end position="241"/>
    </location>
</feature>
<evidence type="ECO:0000256" key="7">
    <source>
        <dbReference type="ARBA" id="ARBA00022840"/>
    </source>
</evidence>
<comment type="function">
    <text evidence="9">Catalyzes the ATP-dependent phosphorylation of N-acetyl-L-glutamate.</text>
</comment>
<dbReference type="CDD" id="cd04238">
    <property type="entry name" value="AAK_NAGK-like"/>
    <property type="match status" value="1"/>
</dbReference>
<dbReference type="GO" id="GO:0042450">
    <property type="term" value="P:L-arginine biosynthetic process via ornithine"/>
    <property type="evidence" value="ECO:0007669"/>
    <property type="project" value="UniProtKB-UniRule"/>
</dbReference>